<dbReference type="EMBL" id="JANBQB010000622">
    <property type="protein sequence ID" value="KAJ1974668.1"/>
    <property type="molecule type" value="Genomic_DNA"/>
</dbReference>
<keyword evidence="3" id="KW-1185">Reference proteome</keyword>
<dbReference type="CDD" id="cd06093">
    <property type="entry name" value="PX_domain"/>
    <property type="match status" value="1"/>
</dbReference>
<evidence type="ECO:0008006" key="4">
    <source>
        <dbReference type="Google" id="ProtNLM"/>
    </source>
</evidence>
<feature type="region of interest" description="Disordered" evidence="1">
    <location>
        <begin position="477"/>
        <end position="515"/>
    </location>
</feature>
<organism evidence="2 3">
    <name type="scientific">Dimargaris verticillata</name>
    <dbReference type="NCBI Taxonomy" id="2761393"/>
    <lineage>
        <taxon>Eukaryota</taxon>
        <taxon>Fungi</taxon>
        <taxon>Fungi incertae sedis</taxon>
        <taxon>Zoopagomycota</taxon>
        <taxon>Kickxellomycotina</taxon>
        <taxon>Dimargaritomycetes</taxon>
        <taxon>Dimargaritales</taxon>
        <taxon>Dimargaritaceae</taxon>
        <taxon>Dimargaris</taxon>
    </lineage>
</organism>
<dbReference type="Gene3D" id="3.30.1520.10">
    <property type="entry name" value="Phox-like domain"/>
    <property type="match status" value="1"/>
</dbReference>
<feature type="compositionally biased region" description="Basic and acidic residues" evidence="1">
    <location>
        <begin position="487"/>
        <end position="505"/>
    </location>
</feature>
<reference evidence="2" key="1">
    <citation type="submission" date="2022-07" db="EMBL/GenBank/DDBJ databases">
        <title>Phylogenomic reconstructions and comparative analyses of Kickxellomycotina fungi.</title>
        <authorList>
            <person name="Reynolds N.K."/>
            <person name="Stajich J.E."/>
            <person name="Barry K."/>
            <person name="Grigoriev I.V."/>
            <person name="Crous P."/>
            <person name="Smith M.E."/>
        </authorList>
    </citation>
    <scope>NUCLEOTIDE SEQUENCE</scope>
    <source>
        <strain evidence="2">RSA 567</strain>
    </source>
</reference>
<evidence type="ECO:0000313" key="3">
    <source>
        <dbReference type="Proteomes" id="UP001151582"/>
    </source>
</evidence>
<gene>
    <name evidence="2" type="ORF">H4R34_004629</name>
</gene>
<protein>
    <recommendedName>
        <fullName evidence="4">PX domain-containing protein</fullName>
    </recommendedName>
</protein>
<evidence type="ECO:0000256" key="1">
    <source>
        <dbReference type="SAM" id="MobiDB-lite"/>
    </source>
</evidence>
<name>A0A9W8EC11_9FUNG</name>
<evidence type="ECO:0000313" key="2">
    <source>
        <dbReference type="EMBL" id="KAJ1974668.1"/>
    </source>
</evidence>
<dbReference type="SUPFAM" id="SSF64268">
    <property type="entry name" value="PX domain"/>
    <property type="match status" value="1"/>
</dbReference>
<sequence>MTPPVYLSVPKAAPLSGTLSYRIVISHEPTPPRDGQQLTPVRIVGSFLVSPIYRTHEQIHWLYARLMAQFGAPDRPQFVVPYFNDVLSHDSLDKSHYIERKRLQVERFLRRLSLRQGLVTSKSMLYFLSENMTTCDIITKPRRRFSSFSLFRPAARNSPMTSMRQYQLLEPLEGIEHEHFYEQQQYLIALASQLENASSSLFKVSQSCEGLGQCLAKLGDITLQTLHSRYRLGKTVDPVTLPYYKHYDKQLHAWAACLDRMSRGLFHQATTQVTTVADAWFEDGKACEMLRGVMWLRNDYLAKYAEALKNCDRALSVWEVKQQHKGTSSADSQESQQIAREASTTMTKYKQAFLATQDTFDQELEHQDTIRAQATAKDLRQLAQSQLATERMKLSTLVSTLHRFQRSWNTAPITTSDCRSSLDSTNSSYTNLSEYQCHTPGFERLGRDSGSTLIEEYHRTEWSSALKSFHVGGVPVSAPPSRPFSPLDKRERANSLTGVREHCPKGSDPLTAMLR</sequence>
<dbReference type="AlphaFoldDB" id="A0A9W8EC11"/>
<dbReference type="GO" id="GO:0035091">
    <property type="term" value="F:phosphatidylinositol binding"/>
    <property type="evidence" value="ECO:0007669"/>
    <property type="project" value="InterPro"/>
</dbReference>
<proteinExistence type="predicted"/>
<dbReference type="OrthoDB" id="5227681at2759"/>
<comment type="caution">
    <text evidence="2">The sequence shown here is derived from an EMBL/GenBank/DDBJ whole genome shotgun (WGS) entry which is preliminary data.</text>
</comment>
<dbReference type="Proteomes" id="UP001151582">
    <property type="component" value="Unassembled WGS sequence"/>
</dbReference>
<accession>A0A9W8EC11</accession>
<dbReference type="InterPro" id="IPR027267">
    <property type="entry name" value="AH/BAR_dom_sf"/>
</dbReference>
<dbReference type="InterPro" id="IPR036871">
    <property type="entry name" value="PX_dom_sf"/>
</dbReference>
<dbReference type="Gene3D" id="1.20.1270.60">
    <property type="entry name" value="Arfaptin homology (AH) domain/BAR domain"/>
    <property type="match status" value="1"/>
</dbReference>